<proteinExistence type="predicted"/>
<dbReference type="Gene3D" id="1.10.3290.10">
    <property type="entry name" value="Fido-like domain"/>
    <property type="match status" value="1"/>
</dbReference>
<keyword evidence="2" id="KW-0067">ATP-binding</keyword>
<feature type="domain" description="Fido" evidence="3">
    <location>
        <begin position="126"/>
        <end position="276"/>
    </location>
</feature>
<geneLocation type="plasmid" evidence="4 5">
    <name>unnamed6</name>
</geneLocation>
<dbReference type="Pfam" id="PF02661">
    <property type="entry name" value="Fic"/>
    <property type="match status" value="1"/>
</dbReference>
<dbReference type="PANTHER" id="PTHR13504">
    <property type="entry name" value="FIDO DOMAIN-CONTAINING PROTEIN DDB_G0283145"/>
    <property type="match status" value="1"/>
</dbReference>
<organism evidence="4 5">
    <name type="scientific">Pontivivens nitratireducens</name>
    <dbReference type="NCBI Taxonomy" id="2758038"/>
    <lineage>
        <taxon>Bacteria</taxon>
        <taxon>Pseudomonadati</taxon>
        <taxon>Pseudomonadota</taxon>
        <taxon>Alphaproteobacteria</taxon>
        <taxon>Rhodobacterales</taxon>
        <taxon>Paracoccaceae</taxon>
        <taxon>Pontivivens</taxon>
    </lineage>
</organism>
<name>A0A6G7VR92_9RHOB</name>
<dbReference type="PROSITE" id="PS51459">
    <property type="entry name" value="FIDO"/>
    <property type="match status" value="1"/>
</dbReference>
<evidence type="ECO:0000313" key="5">
    <source>
        <dbReference type="Proteomes" id="UP000500791"/>
    </source>
</evidence>
<feature type="binding site" evidence="2">
    <location>
        <begin position="215"/>
        <end position="222"/>
    </location>
    <ligand>
        <name>ATP</name>
        <dbReference type="ChEBI" id="CHEBI:30616"/>
    </ligand>
</feature>
<sequence length="373" mass="41229">MHIWNSPAWPHFRHDPAKTERPLARVMARLGSIDGLHAGLSAAERQEIFLRAVTGEALASFAIEGVRLPAPEIEASVIASLTHRQTVPQRRSDAIAELMLDARTPGARAPDTRVPEASPADSQAPFDIPTLHRWHALLFHGMEVEDPGRWRSFPIDIVRGPSGQPRDVLYSAPPPERVPQEMQRFLGWLARDTHPLPVRAALAHLWFESIHPFADGNGRIGRAIVERIFATEGALPFSLSRQIEADKRGYYAALQTGRRDAGAYIDATGFVLWFLDRLDAGITEAAAQARFLVRRNAYLTAHADLPPRPLAVLRRLFDQGQIRVEQGLSAGPYAKMAKVSAATATRDLTMMESAGALLRSTSGGRSTRYLLTW</sequence>
<evidence type="ECO:0000256" key="1">
    <source>
        <dbReference type="PIRSR" id="PIRSR640198-1"/>
    </source>
</evidence>
<reference evidence="4 5" key="1">
    <citation type="submission" date="2020-03" db="EMBL/GenBank/DDBJ databases">
        <title>Complete genome sequence of Monaibacterium sp. ALG8 with diverse plasmids.</title>
        <authorList>
            <person name="Sun C."/>
        </authorList>
    </citation>
    <scope>NUCLEOTIDE SEQUENCE [LARGE SCALE GENOMIC DNA]</scope>
    <source>
        <strain evidence="4 5">ALG8</strain>
        <plasmid evidence="4 5">unnamed6</plasmid>
    </source>
</reference>
<keyword evidence="4" id="KW-0614">Plasmid</keyword>
<dbReference type="InterPro" id="IPR003812">
    <property type="entry name" value="Fido"/>
</dbReference>
<dbReference type="Pfam" id="PF13776">
    <property type="entry name" value="DUF4172"/>
    <property type="match status" value="1"/>
</dbReference>
<dbReference type="InterPro" id="IPR025230">
    <property type="entry name" value="DUF4172"/>
</dbReference>
<keyword evidence="2" id="KW-0547">Nucleotide-binding</keyword>
<dbReference type="SUPFAM" id="SSF140931">
    <property type="entry name" value="Fic-like"/>
    <property type="match status" value="1"/>
</dbReference>
<dbReference type="AlphaFoldDB" id="A0A6G7VR92"/>
<dbReference type="GO" id="GO:0005524">
    <property type="term" value="F:ATP binding"/>
    <property type="evidence" value="ECO:0007669"/>
    <property type="project" value="UniProtKB-KW"/>
</dbReference>
<dbReference type="KEGG" id="mon:G8E03_17075"/>
<dbReference type="InterPro" id="IPR036597">
    <property type="entry name" value="Fido-like_dom_sf"/>
</dbReference>
<evidence type="ECO:0000256" key="2">
    <source>
        <dbReference type="PIRSR" id="PIRSR640198-2"/>
    </source>
</evidence>
<dbReference type="RefSeq" id="WP_166195515.1">
    <property type="nucleotide sequence ID" value="NZ_CP049817.1"/>
</dbReference>
<dbReference type="PANTHER" id="PTHR13504:SF33">
    <property type="entry name" value="FIC FAMILY PROTEIN"/>
    <property type="match status" value="1"/>
</dbReference>
<accession>A0A6G7VR92</accession>
<dbReference type="EMBL" id="CP049817">
    <property type="protein sequence ID" value="QIK42559.1"/>
    <property type="molecule type" value="Genomic_DNA"/>
</dbReference>
<dbReference type="InterPro" id="IPR040198">
    <property type="entry name" value="Fido_containing"/>
</dbReference>
<feature type="binding site" evidence="2">
    <location>
        <begin position="250"/>
        <end position="251"/>
    </location>
    <ligand>
        <name>ATP</name>
        <dbReference type="ChEBI" id="CHEBI:30616"/>
    </ligand>
</feature>
<keyword evidence="5" id="KW-1185">Reference proteome</keyword>
<evidence type="ECO:0000313" key="4">
    <source>
        <dbReference type="EMBL" id="QIK42559.1"/>
    </source>
</evidence>
<evidence type="ECO:0000259" key="3">
    <source>
        <dbReference type="PROSITE" id="PS51459"/>
    </source>
</evidence>
<feature type="active site" evidence="1">
    <location>
        <position position="211"/>
    </location>
</feature>
<gene>
    <name evidence="4" type="ORF">G8E03_17075</name>
</gene>
<protein>
    <submittedName>
        <fullName evidence="4">Fic family protein</fullName>
    </submittedName>
</protein>
<dbReference type="Proteomes" id="UP000500791">
    <property type="component" value="Plasmid unnamed6"/>
</dbReference>